<evidence type="ECO:0000256" key="2">
    <source>
        <dbReference type="ARBA" id="ARBA00022630"/>
    </source>
</evidence>
<dbReference type="PRINTS" id="PR00368">
    <property type="entry name" value="FADPNR"/>
</dbReference>
<dbReference type="InterPro" id="IPR017584">
    <property type="entry name" value="Pyridine_nucleo_diS_OxRdtase_N"/>
</dbReference>
<keyword evidence="7" id="KW-1185">Reference proteome</keyword>
<protein>
    <submittedName>
        <fullName evidence="6">Pyridine nucleotide-disulfide oxidoreductase family protein</fullName>
    </submittedName>
</protein>
<comment type="cofactor">
    <cofactor evidence="1">
        <name>FAD</name>
        <dbReference type="ChEBI" id="CHEBI:57692"/>
    </cofactor>
</comment>
<dbReference type="InterPro" id="IPR023753">
    <property type="entry name" value="FAD/NAD-binding_dom"/>
</dbReference>
<evidence type="ECO:0000256" key="3">
    <source>
        <dbReference type="ARBA" id="ARBA00022827"/>
    </source>
</evidence>
<dbReference type="GO" id="GO:0019646">
    <property type="term" value="P:aerobic electron transport chain"/>
    <property type="evidence" value="ECO:0007669"/>
    <property type="project" value="TreeGrafter"/>
</dbReference>
<dbReference type="EMBL" id="JALJXV010000001">
    <property type="protein sequence ID" value="MCP1673222.1"/>
    <property type="molecule type" value="Genomic_DNA"/>
</dbReference>
<dbReference type="SUPFAM" id="SSF51905">
    <property type="entry name" value="FAD/NAD(P)-binding domain"/>
    <property type="match status" value="2"/>
</dbReference>
<gene>
    <name evidence="6" type="ORF">J2T57_000314</name>
</gene>
<dbReference type="GO" id="GO:0003955">
    <property type="term" value="F:NAD(P)H dehydrogenase (quinone) activity"/>
    <property type="evidence" value="ECO:0007669"/>
    <property type="project" value="TreeGrafter"/>
</dbReference>
<dbReference type="PANTHER" id="PTHR42913">
    <property type="entry name" value="APOPTOSIS-INDUCING FACTOR 1"/>
    <property type="match status" value="1"/>
</dbReference>
<keyword evidence="2" id="KW-0285">Flavoprotein</keyword>
<keyword evidence="3" id="KW-0274">FAD</keyword>
<proteinExistence type="predicted"/>
<dbReference type="Gene3D" id="3.50.50.100">
    <property type="match status" value="1"/>
</dbReference>
<dbReference type="Proteomes" id="UP001205843">
    <property type="component" value="Unassembled WGS sequence"/>
</dbReference>
<dbReference type="PANTHER" id="PTHR42913:SF9">
    <property type="entry name" value="SLR1591 PROTEIN"/>
    <property type="match status" value="1"/>
</dbReference>
<dbReference type="RefSeq" id="WP_253473209.1">
    <property type="nucleotide sequence ID" value="NZ_JALJXV010000001.1"/>
</dbReference>
<keyword evidence="4" id="KW-0560">Oxidoreductase</keyword>
<dbReference type="NCBIfam" id="TIGR03169">
    <property type="entry name" value="Nterm_to_SelD"/>
    <property type="match status" value="1"/>
</dbReference>
<evidence type="ECO:0000313" key="6">
    <source>
        <dbReference type="EMBL" id="MCP1673222.1"/>
    </source>
</evidence>
<feature type="domain" description="FAD/NAD(P)-binding" evidence="5">
    <location>
        <begin position="11"/>
        <end position="317"/>
    </location>
</feature>
<sequence>MTGSTKATDKQIVLIGGGHSQVAVLKRFGQRPEPGVGLTLISRDRYTPYSGMLPGYIAGHYSYSDVHIDLQRLADFAGAHLVIDEAVALDRASRQVLCREHPPLPYDLLSINIGSTPQFGGVAGASEHAVPVKPIHGFNTRWQALLERIRAGAGESGIVVVGAGAGGVEMVLAMQYRLRRELSAQGRDPDRLRFHLVDRGTDVLASHNARVRRTFREVLHARGVQLHLGVAAAAVEPGRLLLADGRELPADDVVWVTRAGGAAWLAQTGLALDEQGFIQISETLQTVTDPAVFAAGDIATMVDHPREKAGVIAVRQGSPLARNLRLAARGETLTRFVPQRRWLALISTGDRYAVASRGWFSARGGWIWRWKDSIDRRFMRAFNEPDQG</sequence>
<dbReference type="Pfam" id="PF07992">
    <property type="entry name" value="Pyr_redox_2"/>
    <property type="match status" value="1"/>
</dbReference>
<reference evidence="6" key="1">
    <citation type="submission" date="2022-03" db="EMBL/GenBank/DDBJ databases">
        <title>Genomic Encyclopedia of Type Strains, Phase III (KMG-III): the genomes of soil and plant-associated and newly described type strains.</title>
        <authorList>
            <person name="Whitman W."/>
        </authorList>
    </citation>
    <scope>NUCLEOTIDE SEQUENCE</scope>
    <source>
        <strain evidence="6">ANL 6-2</strain>
    </source>
</reference>
<dbReference type="InterPro" id="IPR036188">
    <property type="entry name" value="FAD/NAD-bd_sf"/>
</dbReference>
<evidence type="ECO:0000256" key="4">
    <source>
        <dbReference type="ARBA" id="ARBA00023002"/>
    </source>
</evidence>
<organism evidence="6 7">
    <name type="scientific">Natronocella acetinitrilica</name>
    <dbReference type="NCBI Taxonomy" id="414046"/>
    <lineage>
        <taxon>Bacteria</taxon>
        <taxon>Pseudomonadati</taxon>
        <taxon>Pseudomonadota</taxon>
        <taxon>Gammaproteobacteria</taxon>
        <taxon>Chromatiales</taxon>
        <taxon>Ectothiorhodospiraceae</taxon>
        <taxon>Natronocella</taxon>
    </lineage>
</organism>
<dbReference type="InterPro" id="IPR051169">
    <property type="entry name" value="NADH-Q_oxidoreductase"/>
</dbReference>
<comment type="caution">
    <text evidence="6">The sequence shown here is derived from an EMBL/GenBank/DDBJ whole genome shotgun (WGS) entry which is preliminary data.</text>
</comment>
<evidence type="ECO:0000256" key="1">
    <source>
        <dbReference type="ARBA" id="ARBA00001974"/>
    </source>
</evidence>
<dbReference type="AlphaFoldDB" id="A0AAE3KEL7"/>
<name>A0AAE3KEL7_9GAMM</name>
<evidence type="ECO:0000259" key="5">
    <source>
        <dbReference type="Pfam" id="PF07992"/>
    </source>
</evidence>
<accession>A0AAE3KEL7</accession>
<evidence type="ECO:0000313" key="7">
    <source>
        <dbReference type="Proteomes" id="UP001205843"/>
    </source>
</evidence>